<reference evidence="11 12" key="1">
    <citation type="journal article" date="2018" name="IMA Fungus">
        <title>IMA Genome-F 9: Draft genome sequence of Annulohypoxylon stygium, Aspergillus mulundensis, Berkeleyomyces basicola (syn. Thielaviopsis basicola), Ceratocystis smalleyi, two Cercospora beticola strains, Coleophoma cylindrospora, Fusarium fracticaudum, Phialophora cf. hyalina, and Morchella septimelata.</title>
        <authorList>
            <person name="Wingfield B.D."/>
            <person name="Bills G.F."/>
            <person name="Dong Y."/>
            <person name="Huang W."/>
            <person name="Nel W.J."/>
            <person name="Swalarsk-Parry B.S."/>
            <person name="Vaghefi N."/>
            <person name="Wilken P.M."/>
            <person name="An Z."/>
            <person name="de Beer Z.W."/>
            <person name="De Vos L."/>
            <person name="Chen L."/>
            <person name="Duong T.A."/>
            <person name="Gao Y."/>
            <person name="Hammerbacher A."/>
            <person name="Kikkert J.R."/>
            <person name="Li Y."/>
            <person name="Li H."/>
            <person name="Li K."/>
            <person name="Li Q."/>
            <person name="Liu X."/>
            <person name="Ma X."/>
            <person name="Naidoo K."/>
            <person name="Pethybridge S.J."/>
            <person name="Sun J."/>
            <person name="Steenkamp E.T."/>
            <person name="van der Nest M.A."/>
            <person name="van Wyk S."/>
            <person name="Wingfield M.J."/>
            <person name="Xiong C."/>
            <person name="Yue Q."/>
            <person name="Zhang X."/>
        </authorList>
    </citation>
    <scope>NUCLEOTIDE SEQUENCE [LARGE SCALE GENOMIC DNA]</scope>
    <source>
        <strain evidence="11 12">BP6252</strain>
    </source>
</reference>
<evidence type="ECO:0000256" key="10">
    <source>
        <dbReference type="SAM" id="Phobius"/>
    </source>
</evidence>
<dbReference type="InterPro" id="IPR009582">
    <property type="entry name" value="Spc2/SPCS2"/>
</dbReference>
<evidence type="ECO:0000256" key="1">
    <source>
        <dbReference type="ARBA" id="ARBA00004477"/>
    </source>
</evidence>
<dbReference type="GO" id="GO:0045047">
    <property type="term" value="P:protein targeting to ER"/>
    <property type="evidence" value="ECO:0007669"/>
    <property type="project" value="TreeGrafter"/>
</dbReference>
<organism evidence="11 12">
    <name type="scientific">Coleophoma cylindrospora</name>
    <dbReference type="NCBI Taxonomy" id="1849047"/>
    <lineage>
        <taxon>Eukaryota</taxon>
        <taxon>Fungi</taxon>
        <taxon>Dikarya</taxon>
        <taxon>Ascomycota</taxon>
        <taxon>Pezizomycotina</taxon>
        <taxon>Leotiomycetes</taxon>
        <taxon>Helotiales</taxon>
        <taxon>Dermateaceae</taxon>
        <taxon>Coleophoma</taxon>
    </lineage>
</organism>
<evidence type="ECO:0000256" key="3">
    <source>
        <dbReference type="ARBA" id="ARBA00017057"/>
    </source>
</evidence>
<comment type="function">
    <text evidence="8">Component of the signal peptidase complex (SPC) which catalyzes the cleavage of N-terminal signal sequences from nascent proteins as they are translocated into the lumen of the endoplasmic reticulum. Enhances the enzymatic activity of SPC and facilitates the interactions between different components of the translocation site.</text>
</comment>
<dbReference type="EMBL" id="PDLM01000002">
    <property type="protein sequence ID" value="RDW84346.1"/>
    <property type="molecule type" value="Genomic_DNA"/>
</dbReference>
<evidence type="ECO:0000313" key="12">
    <source>
        <dbReference type="Proteomes" id="UP000256645"/>
    </source>
</evidence>
<dbReference type="Pfam" id="PF06703">
    <property type="entry name" value="SPC25"/>
    <property type="match status" value="1"/>
</dbReference>
<dbReference type="STRING" id="1849047.A0A3D8SDC5"/>
<keyword evidence="4 10" id="KW-0812">Transmembrane</keyword>
<dbReference type="AlphaFoldDB" id="A0A3D8SDC5"/>
<evidence type="ECO:0000256" key="4">
    <source>
        <dbReference type="ARBA" id="ARBA00022692"/>
    </source>
</evidence>
<protein>
    <recommendedName>
        <fullName evidence="3">Signal peptidase complex subunit 2</fullName>
    </recommendedName>
</protein>
<keyword evidence="6 10" id="KW-1133">Transmembrane helix</keyword>
<keyword evidence="5" id="KW-0256">Endoplasmic reticulum</keyword>
<evidence type="ECO:0000256" key="5">
    <source>
        <dbReference type="ARBA" id="ARBA00022824"/>
    </source>
</evidence>
<proteinExistence type="inferred from homology"/>
<accession>A0A3D8SDC5</accession>
<dbReference type="Proteomes" id="UP000256645">
    <property type="component" value="Unassembled WGS sequence"/>
</dbReference>
<evidence type="ECO:0000256" key="6">
    <source>
        <dbReference type="ARBA" id="ARBA00022989"/>
    </source>
</evidence>
<evidence type="ECO:0000256" key="9">
    <source>
        <dbReference type="SAM" id="MobiDB-lite"/>
    </source>
</evidence>
<evidence type="ECO:0000256" key="7">
    <source>
        <dbReference type="ARBA" id="ARBA00023136"/>
    </source>
</evidence>
<keyword evidence="12" id="KW-1185">Reference proteome</keyword>
<comment type="subcellular location">
    <subcellularLocation>
        <location evidence="1">Endoplasmic reticulum membrane</location>
        <topology evidence="1">Multi-pass membrane protein</topology>
    </subcellularLocation>
</comment>
<dbReference type="GO" id="GO:0006465">
    <property type="term" value="P:signal peptide processing"/>
    <property type="evidence" value="ECO:0007669"/>
    <property type="project" value="InterPro"/>
</dbReference>
<name>A0A3D8SDC5_9HELO</name>
<feature type="region of interest" description="Disordered" evidence="9">
    <location>
        <begin position="209"/>
        <end position="231"/>
    </location>
</feature>
<comment type="caution">
    <text evidence="11">The sequence shown here is derived from an EMBL/GenBank/DDBJ whole genome shotgun (WGS) entry which is preliminary data.</text>
</comment>
<evidence type="ECO:0000256" key="8">
    <source>
        <dbReference type="ARBA" id="ARBA00045608"/>
    </source>
</evidence>
<dbReference type="GO" id="GO:0005787">
    <property type="term" value="C:signal peptidase complex"/>
    <property type="evidence" value="ECO:0007669"/>
    <property type="project" value="InterPro"/>
</dbReference>
<evidence type="ECO:0000313" key="11">
    <source>
        <dbReference type="EMBL" id="RDW84346.1"/>
    </source>
</evidence>
<dbReference type="OrthoDB" id="29558at2759"/>
<feature type="transmembrane region" description="Helical" evidence="10">
    <location>
        <begin position="41"/>
        <end position="59"/>
    </location>
</feature>
<dbReference type="PANTHER" id="PTHR13085:SF0">
    <property type="entry name" value="SIGNAL PEPTIDASE COMPLEX SUBUNIT 2"/>
    <property type="match status" value="1"/>
</dbReference>
<dbReference type="PANTHER" id="PTHR13085">
    <property type="entry name" value="MICROSOMAL SIGNAL PEPTIDASE 25 KDA SUBUNIT"/>
    <property type="match status" value="1"/>
</dbReference>
<keyword evidence="7 10" id="KW-0472">Membrane</keyword>
<sequence>MAAPEKISVYSLNDLKNTSDDAIPAYLNSLKFKQSHTLSDVRLALGYSAFLICAACFYWDYKFGFESTKIYTAIAVALYAILNSALTLWIWGVEKGIVYVGTTPNGEKIEITTSVKKHVPVYNIVVKTTSKSGKTKEIKIKREFRKWFDAKGNMVVQPFQQLWASNVECIGMVDQKNIVRTKEEGKKTVEVAGKDASMDEKWASLLAESQPGVTGVETESGTASKRGKGKK</sequence>
<gene>
    <name evidence="11" type="ORF">BP6252_01936</name>
</gene>
<evidence type="ECO:0000256" key="2">
    <source>
        <dbReference type="ARBA" id="ARBA00007324"/>
    </source>
</evidence>
<comment type="similarity">
    <text evidence="2">Belongs to the SPCS2 family.</text>
</comment>
<feature type="transmembrane region" description="Helical" evidence="10">
    <location>
        <begin position="71"/>
        <end position="91"/>
    </location>
</feature>